<dbReference type="Proteomes" id="UP001152173">
    <property type="component" value="Unassembled WGS sequence"/>
</dbReference>
<keyword evidence="3" id="KW-1185">Reference proteome</keyword>
<dbReference type="RefSeq" id="WP_269927638.1">
    <property type="nucleotide sequence ID" value="NZ_JAMKBJ010000020.1"/>
</dbReference>
<feature type="compositionally biased region" description="Basic and acidic residues" evidence="1">
    <location>
        <begin position="18"/>
        <end position="43"/>
    </location>
</feature>
<protein>
    <recommendedName>
        <fullName evidence="4">Multidrug ABC transporter ATPase</fullName>
    </recommendedName>
</protein>
<evidence type="ECO:0000313" key="3">
    <source>
        <dbReference type="Proteomes" id="UP001152173"/>
    </source>
</evidence>
<gene>
    <name evidence="2" type="ORF">M9R32_15450</name>
</gene>
<evidence type="ECO:0000313" key="2">
    <source>
        <dbReference type="EMBL" id="MCZ8538572.1"/>
    </source>
</evidence>
<accession>A0A9X3LIU5</accession>
<organism evidence="2 3">
    <name type="scientific">Paenisporosarcina quisquiliarum</name>
    <dbReference type="NCBI Taxonomy" id="365346"/>
    <lineage>
        <taxon>Bacteria</taxon>
        <taxon>Bacillati</taxon>
        <taxon>Bacillota</taxon>
        <taxon>Bacilli</taxon>
        <taxon>Bacillales</taxon>
        <taxon>Caryophanaceae</taxon>
        <taxon>Paenisporosarcina</taxon>
    </lineage>
</organism>
<evidence type="ECO:0000256" key="1">
    <source>
        <dbReference type="SAM" id="MobiDB-lite"/>
    </source>
</evidence>
<sequence>MSKKERDPENGSMASSMEEMKQLGRQMEKMRDEQELKNDHRVSDPVQSDNAEPIHKRKND</sequence>
<reference evidence="2" key="1">
    <citation type="submission" date="2022-05" db="EMBL/GenBank/DDBJ databases">
        <authorList>
            <person name="Colautti A."/>
            <person name="Iacumin L."/>
        </authorList>
    </citation>
    <scope>NUCLEOTIDE SEQUENCE</scope>
    <source>
        <strain evidence="2">SK 55</strain>
    </source>
</reference>
<dbReference type="AlphaFoldDB" id="A0A9X3LIU5"/>
<dbReference type="EMBL" id="JAMKBJ010000020">
    <property type="protein sequence ID" value="MCZ8538572.1"/>
    <property type="molecule type" value="Genomic_DNA"/>
</dbReference>
<name>A0A9X3LIU5_9BACL</name>
<evidence type="ECO:0008006" key="4">
    <source>
        <dbReference type="Google" id="ProtNLM"/>
    </source>
</evidence>
<proteinExistence type="predicted"/>
<comment type="caution">
    <text evidence="2">The sequence shown here is derived from an EMBL/GenBank/DDBJ whole genome shotgun (WGS) entry which is preliminary data.</text>
</comment>
<feature type="region of interest" description="Disordered" evidence="1">
    <location>
        <begin position="1"/>
        <end position="60"/>
    </location>
</feature>